<organism evidence="12 13">
    <name type="scientific">Candidatus Kinetoplastidibacterium desouzai TCC079E</name>
    <dbReference type="NCBI Taxonomy" id="1208919"/>
    <lineage>
        <taxon>Bacteria</taxon>
        <taxon>Pseudomonadati</taxon>
        <taxon>Pseudomonadota</taxon>
        <taxon>Betaproteobacteria</taxon>
        <taxon>Candidatus Kinetoplastidibacterium</taxon>
    </lineage>
</organism>
<keyword evidence="5 11" id="KW-0671">Queuosine biosynthesis</keyword>
<dbReference type="InterPro" id="IPR018317">
    <property type="entry name" value="QueC"/>
</dbReference>
<evidence type="ECO:0000256" key="7">
    <source>
        <dbReference type="ARBA" id="ARBA00022840"/>
    </source>
</evidence>
<comment type="cofactor">
    <cofactor evidence="11">
        <name>Zn(2+)</name>
        <dbReference type="ChEBI" id="CHEBI:29105"/>
    </cofactor>
    <text evidence="11">Binds 1 zinc ion per subunit.</text>
</comment>
<evidence type="ECO:0000256" key="2">
    <source>
        <dbReference type="ARBA" id="ARBA00022598"/>
    </source>
</evidence>
<evidence type="ECO:0000313" key="13">
    <source>
        <dbReference type="Proteomes" id="UP000011547"/>
    </source>
</evidence>
<dbReference type="InterPro" id="IPR014729">
    <property type="entry name" value="Rossmann-like_a/b/a_fold"/>
</dbReference>
<comment type="catalytic activity">
    <reaction evidence="10 11">
        <text>7-carboxy-7-carbaguanine + NH4(+) + 2 ATP = 7-cyano-7-carbaguanine + 2 AMP + 2 diphosphate + 2 H(+)</text>
        <dbReference type="Rhea" id="RHEA:27982"/>
        <dbReference type="ChEBI" id="CHEBI:15378"/>
        <dbReference type="ChEBI" id="CHEBI:28938"/>
        <dbReference type="ChEBI" id="CHEBI:30616"/>
        <dbReference type="ChEBI" id="CHEBI:33019"/>
        <dbReference type="ChEBI" id="CHEBI:45075"/>
        <dbReference type="ChEBI" id="CHEBI:61036"/>
        <dbReference type="ChEBI" id="CHEBI:456215"/>
        <dbReference type="EC" id="6.3.4.20"/>
    </reaction>
</comment>
<dbReference type="NCBIfam" id="TIGR00364">
    <property type="entry name" value="7-cyano-7-deazaguanine synthase QueC"/>
    <property type="match status" value="1"/>
</dbReference>
<dbReference type="EC" id="6.3.4.20" evidence="9 11"/>
<keyword evidence="3 11" id="KW-0479">Metal-binding</keyword>
<keyword evidence="6 11" id="KW-0862">Zinc</keyword>
<keyword evidence="4 11" id="KW-0547">Nucleotide-binding</keyword>
<evidence type="ECO:0000256" key="6">
    <source>
        <dbReference type="ARBA" id="ARBA00022833"/>
    </source>
</evidence>
<dbReference type="UniPathway" id="UPA00391"/>
<dbReference type="GO" id="GO:0005524">
    <property type="term" value="F:ATP binding"/>
    <property type="evidence" value="ECO:0007669"/>
    <property type="project" value="UniProtKB-UniRule"/>
</dbReference>
<evidence type="ECO:0000256" key="4">
    <source>
        <dbReference type="ARBA" id="ARBA00022741"/>
    </source>
</evidence>
<reference evidence="12 13" key="1">
    <citation type="journal article" date="2013" name="Genome Biol. Evol.">
        <title>Genome evolution and phylogenomic analysis of candidatus kinetoplastibacterium, the betaproteobacterial endosymbionts of strigomonas and angomonas.</title>
        <authorList>
            <person name="Alves J.M."/>
            <person name="Serrano M.G."/>
            <person name="Maia da Silva F."/>
            <person name="Voegtly L.J."/>
            <person name="Matveyev A.V."/>
            <person name="Teixeira M.M."/>
            <person name="Camargo E.P."/>
            <person name="Buck G.A."/>
        </authorList>
    </citation>
    <scope>NUCLEOTIDE SEQUENCE [LARGE SCALE GENOMIC DNA]</scope>
    <source>
        <strain evidence="12 13">TCC079E</strain>
    </source>
</reference>
<comment type="pathway">
    <text evidence="1 11">Purine metabolism; 7-cyano-7-deazaguanine biosynthesis.</text>
</comment>
<feature type="binding site" evidence="11">
    <location>
        <begin position="12"/>
        <end position="22"/>
    </location>
    <ligand>
        <name>ATP</name>
        <dbReference type="ChEBI" id="CHEBI:30616"/>
    </ligand>
</feature>
<name>M1LR48_9PROT</name>
<dbReference type="Pfam" id="PF06508">
    <property type="entry name" value="QueC"/>
    <property type="match status" value="1"/>
</dbReference>
<dbReference type="eggNOG" id="COG0603">
    <property type="taxonomic scope" value="Bacteria"/>
</dbReference>
<evidence type="ECO:0000256" key="11">
    <source>
        <dbReference type="HAMAP-Rule" id="MF_01633"/>
    </source>
</evidence>
<dbReference type="OrthoDB" id="9789567at2"/>
<dbReference type="KEGG" id="kde:CDSE_0289"/>
<evidence type="ECO:0000256" key="8">
    <source>
        <dbReference type="ARBA" id="ARBA00037993"/>
    </source>
</evidence>
<dbReference type="PIRSF" id="PIRSF006293">
    <property type="entry name" value="ExsB"/>
    <property type="match status" value="1"/>
</dbReference>
<feature type="binding site" evidence="11">
    <location>
        <position position="199"/>
    </location>
    <ligand>
        <name>Zn(2+)</name>
        <dbReference type="ChEBI" id="CHEBI:29105"/>
    </ligand>
</feature>
<dbReference type="PANTHER" id="PTHR42914">
    <property type="entry name" value="7-CYANO-7-DEAZAGUANINE SYNTHASE"/>
    <property type="match status" value="1"/>
</dbReference>
<evidence type="ECO:0000256" key="10">
    <source>
        <dbReference type="ARBA" id="ARBA00047890"/>
    </source>
</evidence>
<dbReference type="Proteomes" id="UP000011547">
    <property type="component" value="Chromosome"/>
</dbReference>
<comment type="function">
    <text evidence="11">Catalyzes the ATP-dependent conversion of 7-carboxy-7-deazaguanine (CDG) to 7-cyano-7-deazaguanine (preQ(0)).</text>
</comment>
<dbReference type="PANTHER" id="PTHR42914:SF1">
    <property type="entry name" value="7-CYANO-7-DEAZAGUANINE SYNTHASE"/>
    <property type="match status" value="1"/>
</dbReference>
<dbReference type="Gene3D" id="3.40.50.620">
    <property type="entry name" value="HUPs"/>
    <property type="match status" value="1"/>
</dbReference>
<dbReference type="GO" id="GO:0008270">
    <property type="term" value="F:zinc ion binding"/>
    <property type="evidence" value="ECO:0007669"/>
    <property type="project" value="UniProtKB-UniRule"/>
</dbReference>
<sequence length="234" mass="26581">MINHNNKALVLFSGGQDSTTCLAWALETYEKVETISFYYGQRHDIELTSRLSVLNSIRSSFPKWDKKLGADHLIEVDFIKNFFNTALTNDLVIENTNDMPNTFVPGRNLLFFTIAAAFGYKSDFNVIVGGMSETDFSGYPDCRDSTIKSQQVTLTLGLEKNIILETPLMWKNKSQVWDFAKNIGGDALIEIIVKYTHTCYIGNHYDFHSWGYGCGDCPACVLRKNGWENWINVE</sequence>
<dbReference type="GO" id="GO:0008616">
    <property type="term" value="P:tRNA queuosine(34) biosynthetic process"/>
    <property type="evidence" value="ECO:0007669"/>
    <property type="project" value="UniProtKB-UniRule"/>
</dbReference>
<proteinExistence type="inferred from homology"/>
<evidence type="ECO:0000256" key="1">
    <source>
        <dbReference type="ARBA" id="ARBA00005061"/>
    </source>
</evidence>
<comment type="similarity">
    <text evidence="8 11">Belongs to the QueC family.</text>
</comment>
<accession>M1LR48</accession>
<dbReference type="SUPFAM" id="SSF52402">
    <property type="entry name" value="Adenine nucleotide alpha hydrolases-like"/>
    <property type="match status" value="1"/>
</dbReference>
<dbReference type="PATRIC" id="fig|1208919.3.peg.73"/>
<evidence type="ECO:0000313" key="12">
    <source>
        <dbReference type="EMBL" id="AGF46636.1"/>
    </source>
</evidence>
<feature type="binding site" evidence="11">
    <location>
        <position position="217"/>
    </location>
    <ligand>
        <name>Zn(2+)</name>
        <dbReference type="ChEBI" id="CHEBI:29105"/>
    </ligand>
</feature>
<evidence type="ECO:0000256" key="5">
    <source>
        <dbReference type="ARBA" id="ARBA00022785"/>
    </source>
</evidence>
<dbReference type="EMBL" id="CP003803">
    <property type="protein sequence ID" value="AGF46636.1"/>
    <property type="molecule type" value="Genomic_DNA"/>
</dbReference>
<dbReference type="HAMAP" id="MF_01633">
    <property type="entry name" value="QueC"/>
    <property type="match status" value="1"/>
</dbReference>
<gene>
    <name evidence="11" type="primary">queC</name>
    <name evidence="12" type="ORF">CDSE_0289</name>
</gene>
<dbReference type="RefSeq" id="WP_015396047.1">
    <property type="nucleotide sequence ID" value="NC_020294.1"/>
</dbReference>
<protein>
    <recommendedName>
        <fullName evidence="9 11">7-cyano-7-deazaguanine synthase</fullName>
        <ecNumber evidence="9 11">6.3.4.20</ecNumber>
    </recommendedName>
    <alternativeName>
        <fullName evidence="11">7-cyano-7-carbaguanine synthase</fullName>
    </alternativeName>
    <alternativeName>
        <fullName evidence="11">PreQ(0) synthase</fullName>
    </alternativeName>
    <alternativeName>
        <fullName evidence="11">Queuosine biosynthesis protein QueC</fullName>
    </alternativeName>
</protein>
<evidence type="ECO:0000256" key="3">
    <source>
        <dbReference type="ARBA" id="ARBA00022723"/>
    </source>
</evidence>
<dbReference type="HOGENOM" id="CLU_081854_0_0_4"/>
<dbReference type="CDD" id="cd01995">
    <property type="entry name" value="QueC-like"/>
    <property type="match status" value="1"/>
</dbReference>
<dbReference type="AlphaFoldDB" id="M1LR48"/>
<evidence type="ECO:0000256" key="9">
    <source>
        <dbReference type="ARBA" id="ARBA00039149"/>
    </source>
</evidence>
<keyword evidence="13" id="KW-1185">Reference proteome</keyword>
<feature type="binding site" evidence="11">
    <location>
        <position position="214"/>
    </location>
    <ligand>
        <name>Zn(2+)</name>
        <dbReference type="ChEBI" id="CHEBI:29105"/>
    </ligand>
</feature>
<dbReference type="GO" id="GO:0016879">
    <property type="term" value="F:ligase activity, forming carbon-nitrogen bonds"/>
    <property type="evidence" value="ECO:0007669"/>
    <property type="project" value="UniProtKB-UniRule"/>
</dbReference>
<feature type="binding site" evidence="11">
    <location>
        <position position="220"/>
    </location>
    <ligand>
        <name>Zn(2+)</name>
        <dbReference type="ChEBI" id="CHEBI:29105"/>
    </ligand>
</feature>
<keyword evidence="2 11" id="KW-0436">Ligase</keyword>
<dbReference type="STRING" id="1208919.CDSE_0289"/>
<keyword evidence="7 11" id="KW-0067">ATP-binding</keyword>